<evidence type="ECO:0000256" key="11">
    <source>
        <dbReference type="SAM" id="SignalP"/>
    </source>
</evidence>
<feature type="chain" id="PRO_5043526914" evidence="11">
    <location>
        <begin position="22"/>
        <end position="229"/>
    </location>
</feature>
<dbReference type="InterPro" id="IPR009038">
    <property type="entry name" value="GOLD_dom"/>
</dbReference>
<comment type="similarity">
    <text evidence="2 9">Belongs to the EMP24/GP25L family.</text>
</comment>
<evidence type="ECO:0000256" key="6">
    <source>
        <dbReference type="ARBA" id="ARBA00022989"/>
    </source>
</evidence>
<evidence type="ECO:0000313" key="13">
    <source>
        <dbReference type="EMBL" id="BFF96280.1"/>
    </source>
</evidence>
<feature type="signal peptide" evidence="11">
    <location>
        <begin position="1"/>
        <end position="21"/>
    </location>
</feature>
<evidence type="ECO:0000259" key="12">
    <source>
        <dbReference type="PROSITE" id="PS50866"/>
    </source>
</evidence>
<evidence type="ECO:0000256" key="8">
    <source>
        <dbReference type="ARBA" id="ARBA00037847"/>
    </source>
</evidence>
<dbReference type="EMBL" id="AP029264">
    <property type="protein sequence ID" value="BFF96280.1"/>
    <property type="molecule type" value="Genomic_DNA"/>
</dbReference>
<evidence type="ECO:0000313" key="14">
    <source>
        <dbReference type="Proteomes" id="UP001500889"/>
    </source>
</evidence>
<name>A0AAU9FKV4_DROMD</name>
<comment type="subcellular location">
    <subcellularLocation>
        <location evidence="8">Endomembrane system</location>
        <topology evidence="8">Single-pass membrane protein</topology>
    </subcellularLocation>
    <subcellularLocation>
        <location evidence="1 9">Membrane</location>
        <topology evidence="1 9">Single-pass type I membrane protein</topology>
    </subcellularLocation>
</comment>
<reference evidence="13 14" key="1">
    <citation type="submission" date="2024-02" db="EMBL/GenBank/DDBJ databases">
        <title>A chromosome-level genome assembly of Drosophila madeirensis, a fruit fly species endemic to Madeira island.</title>
        <authorList>
            <person name="Tomihara K."/>
            <person name="Llopart A."/>
            <person name="Yamamoto D."/>
        </authorList>
    </citation>
    <scope>NUCLEOTIDE SEQUENCE [LARGE SCALE GENOMIC DNA]</scope>
    <source>
        <strain evidence="13 14">RF1</strain>
    </source>
</reference>
<evidence type="ECO:0000256" key="10">
    <source>
        <dbReference type="SAM" id="Phobius"/>
    </source>
</evidence>
<sequence length="229" mass="26611">MFQIVCYIVLALIGLPVPLRAEPFNKRLTIYADPGRMECFHQPVAATEIIKMDYQVIAGGHGDRDISFTLMDPQRKILAADDKKDKSNLQLVAEETGIYKLCFDNTISTFNQKIVSFSLEVAAADYEAQEVRDLRKEMLTDYHFESIFTGLSDYINKVQVNLMRSRQTQDYIRAHEARDRKLAESNYDMVNNWSWVQFLAMIFVGMLQVFMLRNIFSTNGTLHKLWQRF</sequence>
<evidence type="ECO:0000256" key="1">
    <source>
        <dbReference type="ARBA" id="ARBA00004479"/>
    </source>
</evidence>
<dbReference type="Pfam" id="PF01105">
    <property type="entry name" value="EMP24_GP25L"/>
    <property type="match status" value="1"/>
</dbReference>
<dbReference type="Gene3D" id="2.60.120.680">
    <property type="entry name" value="GOLD domain"/>
    <property type="match status" value="1"/>
</dbReference>
<keyword evidence="4 9" id="KW-0812">Transmembrane</keyword>
<dbReference type="SUPFAM" id="SSF101576">
    <property type="entry name" value="Supernatant protein factor (SPF), C-terminal domain"/>
    <property type="match status" value="1"/>
</dbReference>
<keyword evidence="3" id="KW-0217">Developmental protein</keyword>
<feature type="transmembrane region" description="Helical" evidence="10">
    <location>
        <begin position="195"/>
        <end position="216"/>
    </location>
</feature>
<proteinExistence type="inferred from homology"/>
<dbReference type="InterPro" id="IPR036598">
    <property type="entry name" value="GOLD_dom_sf"/>
</dbReference>
<feature type="domain" description="GOLD" evidence="12">
    <location>
        <begin position="37"/>
        <end position="121"/>
    </location>
</feature>
<evidence type="ECO:0000256" key="3">
    <source>
        <dbReference type="ARBA" id="ARBA00022473"/>
    </source>
</evidence>
<dbReference type="InterPro" id="IPR015720">
    <property type="entry name" value="Emp24-like"/>
</dbReference>
<evidence type="ECO:0000256" key="2">
    <source>
        <dbReference type="ARBA" id="ARBA00007104"/>
    </source>
</evidence>
<keyword evidence="6 10" id="KW-1133">Transmembrane helix</keyword>
<dbReference type="GO" id="GO:0012505">
    <property type="term" value="C:endomembrane system"/>
    <property type="evidence" value="ECO:0007669"/>
    <property type="project" value="UniProtKB-SubCell"/>
</dbReference>
<protein>
    <submittedName>
        <fullName evidence="13">Transmembrane emp24 domain-containing protein 5</fullName>
    </submittedName>
</protein>
<evidence type="ECO:0000256" key="7">
    <source>
        <dbReference type="ARBA" id="ARBA00023136"/>
    </source>
</evidence>
<evidence type="ECO:0000256" key="9">
    <source>
        <dbReference type="RuleBase" id="RU003827"/>
    </source>
</evidence>
<dbReference type="PANTHER" id="PTHR22811">
    <property type="entry name" value="TRANSMEMBRANE EMP24 DOMAIN-CONTAINING PROTEIN"/>
    <property type="match status" value="1"/>
</dbReference>
<keyword evidence="14" id="KW-1185">Reference proteome</keyword>
<dbReference type="Proteomes" id="UP001500889">
    <property type="component" value="Chromosome U"/>
</dbReference>
<accession>A0AAU9FKV4</accession>
<evidence type="ECO:0000256" key="4">
    <source>
        <dbReference type="ARBA" id="ARBA00022692"/>
    </source>
</evidence>
<evidence type="ECO:0000256" key="5">
    <source>
        <dbReference type="ARBA" id="ARBA00022729"/>
    </source>
</evidence>
<gene>
    <name evidence="13" type="ORF">DMAD_13515</name>
</gene>
<dbReference type="SMART" id="SM01190">
    <property type="entry name" value="EMP24_GP25L"/>
    <property type="match status" value="1"/>
</dbReference>
<dbReference type="PROSITE" id="PS50866">
    <property type="entry name" value="GOLD"/>
    <property type="match status" value="1"/>
</dbReference>
<dbReference type="AlphaFoldDB" id="A0AAU9FKV4"/>
<keyword evidence="5 11" id="KW-0732">Signal</keyword>
<organism evidence="13 14">
    <name type="scientific">Drosophila madeirensis</name>
    <name type="common">Fruit fly</name>
    <dbReference type="NCBI Taxonomy" id="30013"/>
    <lineage>
        <taxon>Eukaryota</taxon>
        <taxon>Metazoa</taxon>
        <taxon>Ecdysozoa</taxon>
        <taxon>Arthropoda</taxon>
        <taxon>Hexapoda</taxon>
        <taxon>Insecta</taxon>
        <taxon>Pterygota</taxon>
        <taxon>Neoptera</taxon>
        <taxon>Endopterygota</taxon>
        <taxon>Diptera</taxon>
        <taxon>Brachycera</taxon>
        <taxon>Muscomorpha</taxon>
        <taxon>Ephydroidea</taxon>
        <taxon>Drosophilidae</taxon>
        <taxon>Drosophila</taxon>
        <taxon>Sophophora</taxon>
    </lineage>
</organism>
<dbReference type="GO" id="GO:0016020">
    <property type="term" value="C:membrane"/>
    <property type="evidence" value="ECO:0007669"/>
    <property type="project" value="UniProtKB-SubCell"/>
</dbReference>
<keyword evidence="7 10" id="KW-0472">Membrane</keyword>